<dbReference type="Gene3D" id="1.10.150.130">
    <property type="match status" value="1"/>
</dbReference>
<name>A0A9D7SDR7_9BACT</name>
<evidence type="ECO:0000256" key="4">
    <source>
        <dbReference type="ARBA" id="ARBA00022829"/>
    </source>
</evidence>
<keyword evidence="2" id="KW-0963">Cytoplasm</keyword>
<dbReference type="GO" id="GO:0007059">
    <property type="term" value="P:chromosome segregation"/>
    <property type="evidence" value="ECO:0007669"/>
    <property type="project" value="UniProtKB-KW"/>
</dbReference>
<keyword evidence="4" id="KW-0159">Chromosome partition</keyword>
<feature type="domain" description="Tyr recombinase" evidence="10">
    <location>
        <begin position="106"/>
        <end position="289"/>
    </location>
</feature>
<dbReference type="GO" id="GO:0003677">
    <property type="term" value="F:DNA binding"/>
    <property type="evidence" value="ECO:0007669"/>
    <property type="project" value="UniProtKB-UniRule"/>
</dbReference>
<evidence type="ECO:0000313" key="12">
    <source>
        <dbReference type="EMBL" id="MBK9719903.1"/>
    </source>
</evidence>
<accession>A0A9D7SDR7</accession>
<dbReference type="Proteomes" id="UP000808349">
    <property type="component" value="Unassembled WGS sequence"/>
</dbReference>
<dbReference type="Gene3D" id="1.10.443.10">
    <property type="entry name" value="Intergrase catalytic core"/>
    <property type="match status" value="1"/>
</dbReference>
<dbReference type="GO" id="GO:0005737">
    <property type="term" value="C:cytoplasm"/>
    <property type="evidence" value="ECO:0007669"/>
    <property type="project" value="UniProtKB-SubCell"/>
</dbReference>
<evidence type="ECO:0000256" key="2">
    <source>
        <dbReference type="ARBA" id="ARBA00022490"/>
    </source>
</evidence>
<evidence type="ECO:0000256" key="1">
    <source>
        <dbReference type="ARBA" id="ARBA00004496"/>
    </source>
</evidence>
<reference evidence="12 13" key="1">
    <citation type="submission" date="2020-10" db="EMBL/GenBank/DDBJ databases">
        <title>Connecting structure to function with the recovery of over 1000 high-quality activated sludge metagenome-assembled genomes encoding full-length rRNA genes using long-read sequencing.</title>
        <authorList>
            <person name="Singleton C.M."/>
            <person name="Petriglieri F."/>
            <person name="Kristensen J.M."/>
            <person name="Kirkegaard R.H."/>
            <person name="Michaelsen T.Y."/>
            <person name="Andersen M.H."/>
            <person name="Karst S.M."/>
            <person name="Dueholm M.S."/>
            <person name="Nielsen P.H."/>
            <person name="Albertsen M."/>
        </authorList>
    </citation>
    <scope>NUCLEOTIDE SEQUENCE [LARGE SCALE GENOMIC DNA]</scope>
    <source>
        <strain evidence="12">Ribe_18-Q3-R11-54_BAT3C.373</strain>
    </source>
</reference>
<dbReference type="AlphaFoldDB" id="A0A9D7SDR7"/>
<dbReference type="Pfam" id="PF00589">
    <property type="entry name" value="Phage_integrase"/>
    <property type="match status" value="1"/>
</dbReference>
<evidence type="ECO:0000256" key="7">
    <source>
        <dbReference type="ARBA" id="ARBA00023172"/>
    </source>
</evidence>
<keyword evidence="7" id="KW-0233">DNA recombination</keyword>
<dbReference type="InterPro" id="IPR002104">
    <property type="entry name" value="Integrase_catalytic"/>
</dbReference>
<dbReference type="InterPro" id="IPR011010">
    <property type="entry name" value="DNA_brk_join_enz"/>
</dbReference>
<evidence type="ECO:0000259" key="10">
    <source>
        <dbReference type="PROSITE" id="PS51898"/>
    </source>
</evidence>
<dbReference type="InterPro" id="IPR050090">
    <property type="entry name" value="Tyrosine_recombinase_XerCD"/>
</dbReference>
<feature type="domain" description="Core-binding (CB)" evidence="11">
    <location>
        <begin position="1"/>
        <end position="85"/>
    </location>
</feature>
<evidence type="ECO:0000256" key="8">
    <source>
        <dbReference type="ARBA" id="ARBA00023306"/>
    </source>
</evidence>
<comment type="caution">
    <text evidence="12">The sequence shown here is derived from an EMBL/GenBank/DDBJ whole genome shotgun (WGS) entry which is preliminary data.</text>
</comment>
<dbReference type="PROSITE" id="PS51898">
    <property type="entry name" value="TYR_RECOMBINASE"/>
    <property type="match status" value="1"/>
</dbReference>
<comment type="subcellular location">
    <subcellularLocation>
        <location evidence="1">Cytoplasm</location>
    </subcellularLocation>
</comment>
<keyword evidence="3" id="KW-0132">Cell division</keyword>
<dbReference type="GO" id="GO:0051301">
    <property type="term" value="P:cell division"/>
    <property type="evidence" value="ECO:0007669"/>
    <property type="project" value="UniProtKB-KW"/>
</dbReference>
<dbReference type="PROSITE" id="PS51900">
    <property type="entry name" value="CB"/>
    <property type="match status" value="1"/>
</dbReference>
<evidence type="ECO:0000256" key="3">
    <source>
        <dbReference type="ARBA" id="ARBA00022618"/>
    </source>
</evidence>
<keyword evidence="5" id="KW-0229">DNA integration</keyword>
<dbReference type="EMBL" id="JADKFW010000021">
    <property type="protein sequence ID" value="MBK9719903.1"/>
    <property type="molecule type" value="Genomic_DNA"/>
</dbReference>
<dbReference type="SUPFAM" id="SSF56349">
    <property type="entry name" value="DNA breaking-rejoining enzymes"/>
    <property type="match status" value="1"/>
</dbReference>
<dbReference type="GO" id="GO:0015074">
    <property type="term" value="P:DNA integration"/>
    <property type="evidence" value="ECO:0007669"/>
    <property type="project" value="UniProtKB-KW"/>
</dbReference>
<sequence>MLEIQSFLRYISSEKRYSPHTVSSYALDLSQFQQFILNTYDLKDLAKISHLHIRSWLASLSESQLSTKTICRKIATLKSFFKFSQKINAGLPNPMRKIISPKIKKRLPVIIQEKEINALSFESKDQDQSFDLVRDQLVVFLLYQTGMRRAELLELSYNRINLAKQQIKVIGKGKKERIIPIGKELQLLIVRYLDMCKGLGANDKSQLILTKEGKPAYPRLIHRIVHKYLSTVSVSKKKSPHVLRHSFATHMMDHGADIFAIKSLLGHSTLTATQIYTHNAIEQLRDIYIKAHPKSIQS</sequence>
<evidence type="ECO:0000259" key="11">
    <source>
        <dbReference type="PROSITE" id="PS51900"/>
    </source>
</evidence>
<dbReference type="PANTHER" id="PTHR30349:SF77">
    <property type="entry name" value="TYROSINE RECOMBINASE XERC"/>
    <property type="match status" value="1"/>
</dbReference>
<dbReference type="InterPro" id="IPR044068">
    <property type="entry name" value="CB"/>
</dbReference>
<dbReference type="GO" id="GO:0006310">
    <property type="term" value="P:DNA recombination"/>
    <property type="evidence" value="ECO:0007669"/>
    <property type="project" value="UniProtKB-KW"/>
</dbReference>
<keyword evidence="6 9" id="KW-0238">DNA-binding</keyword>
<evidence type="ECO:0000256" key="5">
    <source>
        <dbReference type="ARBA" id="ARBA00022908"/>
    </source>
</evidence>
<organism evidence="12 13">
    <name type="scientific">Candidatus Defluviibacterium haderslevense</name>
    <dbReference type="NCBI Taxonomy" id="2981993"/>
    <lineage>
        <taxon>Bacteria</taxon>
        <taxon>Pseudomonadati</taxon>
        <taxon>Bacteroidota</taxon>
        <taxon>Saprospiria</taxon>
        <taxon>Saprospirales</taxon>
        <taxon>Saprospiraceae</taxon>
        <taxon>Candidatus Defluviibacterium</taxon>
    </lineage>
</organism>
<keyword evidence="8" id="KW-0131">Cell cycle</keyword>
<dbReference type="InterPro" id="IPR010998">
    <property type="entry name" value="Integrase_recombinase_N"/>
</dbReference>
<evidence type="ECO:0000256" key="6">
    <source>
        <dbReference type="ARBA" id="ARBA00023125"/>
    </source>
</evidence>
<proteinExistence type="predicted"/>
<dbReference type="InterPro" id="IPR013762">
    <property type="entry name" value="Integrase-like_cat_sf"/>
</dbReference>
<evidence type="ECO:0000313" key="13">
    <source>
        <dbReference type="Proteomes" id="UP000808349"/>
    </source>
</evidence>
<gene>
    <name evidence="12" type="ORF">IPO85_20770</name>
</gene>
<protein>
    <submittedName>
        <fullName evidence="12">Tyrosine-type recombinase/integrase</fullName>
    </submittedName>
</protein>
<dbReference type="InterPro" id="IPR004107">
    <property type="entry name" value="Integrase_SAM-like_N"/>
</dbReference>
<dbReference type="Pfam" id="PF02899">
    <property type="entry name" value="Phage_int_SAM_1"/>
    <property type="match status" value="1"/>
</dbReference>
<evidence type="ECO:0000256" key="9">
    <source>
        <dbReference type="PROSITE-ProRule" id="PRU01248"/>
    </source>
</evidence>
<dbReference type="PANTHER" id="PTHR30349">
    <property type="entry name" value="PHAGE INTEGRASE-RELATED"/>
    <property type="match status" value="1"/>
</dbReference>